<feature type="transmembrane region" description="Helical" evidence="10">
    <location>
        <begin position="21"/>
        <end position="41"/>
    </location>
</feature>
<dbReference type="Proteomes" id="UP000032266">
    <property type="component" value="Chromosome"/>
</dbReference>
<keyword evidence="13" id="KW-1185">Reference proteome</keyword>
<dbReference type="Gene3D" id="2.40.30.170">
    <property type="match status" value="1"/>
</dbReference>
<sequence>MSEVSKEMETTAVSQTRRNMFLLFFIVVILAGGGSFAYWYFISSKYISTDNAYTNVETAQVTPAVGGIVTEVKVNDTQQVKQGDVLVIIDNTDASIALAQAAADLELARRRVQGYQALDENLTAQIAARKADKERTAAQLDAAKSNLVRARLDFDRRKGLVNSGSVSAEDLSNAQNALTRAMADLKIAESSLHQSEANYNSAIGAQKANAVQIINTDIENNPEVLAAKARYEQAQVNLDRTVIYAPISGVVAKRQVQVGRRVQIGEPLMTLVPTDQIYVDANFKEVELSQVKPGQIATLTADIYGEDVVFRGVVSGFSGGTGSAFSLIPAQNATGNWIKVVQRLPVRIELDANELSKHPLRVGLSMEVKVHLNEETQDKLARINGLSDLDADQYLR</sequence>
<dbReference type="PANTHER" id="PTHR30386">
    <property type="entry name" value="MEMBRANE FUSION SUBUNIT OF EMRAB-TOLC MULTIDRUG EFFLUX PUMP"/>
    <property type="match status" value="1"/>
</dbReference>
<dbReference type="PATRIC" id="fig|1445510.3.peg.2085"/>
<evidence type="ECO:0000256" key="9">
    <source>
        <dbReference type="SAM" id="Coils"/>
    </source>
</evidence>
<dbReference type="PRINTS" id="PR01490">
    <property type="entry name" value="RTXTOXIND"/>
</dbReference>
<keyword evidence="5" id="KW-0997">Cell inner membrane</keyword>
<comment type="similarity">
    <text evidence="2">Belongs to the membrane fusion protein (MFP) (TC 8.A.1) family.</text>
</comment>
<dbReference type="FunFam" id="2.40.30.170:FF:000003">
    <property type="entry name" value="Multidrug resistance protein A"/>
    <property type="match status" value="1"/>
</dbReference>
<accession>A0A0C5VUU6</accession>
<dbReference type="AlphaFoldDB" id="A0A0C5VUU6"/>
<keyword evidence="8 10" id="KW-0472">Membrane</keyword>
<dbReference type="EMBL" id="CP007142">
    <property type="protein sequence ID" value="AJQ94164.1"/>
    <property type="molecule type" value="Genomic_DNA"/>
</dbReference>
<dbReference type="InterPro" id="IPR058647">
    <property type="entry name" value="BSH_CzcB-like"/>
</dbReference>
<evidence type="ECO:0000256" key="1">
    <source>
        <dbReference type="ARBA" id="ARBA00004383"/>
    </source>
</evidence>
<evidence type="ECO:0000256" key="5">
    <source>
        <dbReference type="ARBA" id="ARBA00022519"/>
    </source>
</evidence>
<dbReference type="Gene3D" id="2.40.50.100">
    <property type="match status" value="1"/>
</dbReference>
<keyword evidence="6 10" id="KW-0812">Transmembrane</keyword>
<dbReference type="GO" id="GO:0015721">
    <property type="term" value="P:bile acid and bile salt transport"/>
    <property type="evidence" value="ECO:0007669"/>
    <property type="project" value="UniProtKB-ARBA"/>
</dbReference>
<evidence type="ECO:0000256" key="3">
    <source>
        <dbReference type="ARBA" id="ARBA00022448"/>
    </source>
</evidence>
<dbReference type="KEGG" id="gsn:YC6258_02126"/>
<evidence type="ECO:0000256" key="7">
    <source>
        <dbReference type="ARBA" id="ARBA00022989"/>
    </source>
</evidence>
<feature type="coiled-coil region" evidence="9">
    <location>
        <begin position="98"/>
        <end position="191"/>
    </location>
</feature>
<dbReference type="OrthoDB" id="9811754at2"/>
<organism evidence="12 13">
    <name type="scientific">Gynuella sunshinyii YC6258</name>
    <dbReference type="NCBI Taxonomy" id="1445510"/>
    <lineage>
        <taxon>Bacteria</taxon>
        <taxon>Pseudomonadati</taxon>
        <taxon>Pseudomonadota</taxon>
        <taxon>Gammaproteobacteria</taxon>
        <taxon>Oceanospirillales</taxon>
        <taxon>Saccharospirillaceae</taxon>
        <taxon>Gynuella</taxon>
    </lineage>
</organism>
<keyword evidence="4" id="KW-1003">Cell membrane</keyword>
<name>A0A0C5VUU6_9GAMM</name>
<evidence type="ECO:0000313" key="12">
    <source>
        <dbReference type="EMBL" id="AJQ94164.1"/>
    </source>
</evidence>
<proteinExistence type="inferred from homology"/>
<dbReference type="RefSeq" id="WP_082070630.1">
    <property type="nucleotide sequence ID" value="NZ_CP007142.1"/>
</dbReference>
<dbReference type="Pfam" id="PF25973">
    <property type="entry name" value="BSH_CzcB"/>
    <property type="match status" value="1"/>
</dbReference>
<comment type="subcellular location">
    <subcellularLocation>
        <location evidence="1">Cell inner membrane</location>
        <topology evidence="1">Single-pass membrane protein</topology>
        <orientation evidence="1">Periplasmic side</orientation>
    </subcellularLocation>
</comment>
<reference evidence="12 13" key="1">
    <citation type="submission" date="2014-01" db="EMBL/GenBank/DDBJ databases">
        <title>Full genme sequencing of cellulolytic bacterium Gynuella sunshinyii YC6258T gen. nov., sp. nov.</title>
        <authorList>
            <person name="Khan H."/>
            <person name="Chung E.J."/>
            <person name="Chung Y.R."/>
        </authorList>
    </citation>
    <scope>NUCLEOTIDE SEQUENCE [LARGE SCALE GENOMIC DNA]</scope>
    <source>
        <strain evidence="12 13">YC6258</strain>
    </source>
</reference>
<dbReference type="PANTHER" id="PTHR30386:SF19">
    <property type="entry name" value="MULTIDRUG EXPORT PROTEIN EMRA-RELATED"/>
    <property type="match status" value="1"/>
</dbReference>
<protein>
    <submittedName>
        <fullName evidence="12">Multidrug resistance efflux pump</fullName>
    </submittedName>
</protein>
<evidence type="ECO:0000256" key="8">
    <source>
        <dbReference type="ARBA" id="ARBA00023136"/>
    </source>
</evidence>
<evidence type="ECO:0000256" key="10">
    <source>
        <dbReference type="SAM" id="Phobius"/>
    </source>
</evidence>
<dbReference type="GO" id="GO:0046677">
    <property type="term" value="P:response to antibiotic"/>
    <property type="evidence" value="ECO:0007669"/>
    <property type="project" value="UniProtKB-ARBA"/>
</dbReference>
<dbReference type="HOGENOM" id="CLU_018816_15_0_6"/>
<keyword evidence="9" id="KW-0175">Coiled coil</keyword>
<dbReference type="GO" id="GO:1990961">
    <property type="term" value="P:xenobiotic detoxification by transmembrane export across the plasma membrane"/>
    <property type="evidence" value="ECO:0007669"/>
    <property type="project" value="UniProtKB-ARBA"/>
</dbReference>
<evidence type="ECO:0000259" key="11">
    <source>
        <dbReference type="Pfam" id="PF25973"/>
    </source>
</evidence>
<gene>
    <name evidence="12" type="ORF">YC6258_02126</name>
</gene>
<evidence type="ECO:0000256" key="4">
    <source>
        <dbReference type="ARBA" id="ARBA00022475"/>
    </source>
</evidence>
<evidence type="ECO:0000256" key="6">
    <source>
        <dbReference type="ARBA" id="ARBA00022692"/>
    </source>
</evidence>
<dbReference type="Gene3D" id="1.10.287.470">
    <property type="entry name" value="Helix hairpin bin"/>
    <property type="match status" value="1"/>
</dbReference>
<feature type="domain" description="CzcB-like barrel-sandwich hybrid" evidence="11">
    <location>
        <begin position="58"/>
        <end position="269"/>
    </location>
</feature>
<evidence type="ECO:0000256" key="2">
    <source>
        <dbReference type="ARBA" id="ARBA00009477"/>
    </source>
</evidence>
<keyword evidence="3" id="KW-0813">Transport</keyword>
<keyword evidence="7 10" id="KW-1133">Transmembrane helix</keyword>
<dbReference type="SUPFAM" id="SSF111369">
    <property type="entry name" value="HlyD-like secretion proteins"/>
    <property type="match status" value="3"/>
</dbReference>
<dbReference type="InterPro" id="IPR050739">
    <property type="entry name" value="MFP"/>
</dbReference>
<evidence type="ECO:0000313" key="13">
    <source>
        <dbReference type="Proteomes" id="UP000032266"/>
    </source>
</evidence>
<dbReference type="STRING" id="1445510.YC6258_02126"/>
<dbReference type="GO" id="GO:0005886">
    <property type="term" value="C:plasma membrane"/>
    <property type="evidence" value="ECO:0007669"/>
    <property type="project" value="UniProtKB-SubCell"/>
</dbReference>